<evidence type="ECO:0000313" key="1">
    <source>
        <dbReference type="EMBL" id="XDO01628.1"/>
    </source>
</evidence>
<dbReference type="EMBL" id="PP891934">
    <property type="protein sequence ID" value="XDO01628.1"/>
    <property type="molecule type" value="Genomic_RNA"/>
</dbReference>
<accession>A0AB39J9I7</accession>
<name>A0AB39J9I7_9VIRU</name>
<reference evidence="1" key="1">
    <citation type="submission" date="2024-06" db="EMBL/GenBank/DDBJ databases">
        <title>Study of the virome of Pytophthora cinnamomi.</title>
        <authorList>
            <person name="Botella L."/>
            <person name="Jung T."/>
        </authorList>
    </citation>
    <scope>NUCLEOTIDE SEQUENCE</scope>
    <source>
        <strain evidence="1">Variant 3_Taiwanese</strain>
    </source>
</reference>
<sequence>MVLEQNRGTIECKEGPKRSFLDMASARQQRALAYKPLLMVSYNDTMKDGKLTERDLNALSETLSYVEDRELVSQLLDDKPVLAPQALYAWAIANASIAFPYMTLKEASQKVTTNLEVTPSWGHVKDGIIQMPLPNEDREIWYMISALTIKLLKVKVEYLSKDPIDSPELGNDEIARNATIHVILRRIVELMKSPLSATIRSGSLSEQDMVRNAVDFVVLDHMYRNSDDWKSLRVSDSAVKSGRRSVSTPVTEGKGSRKRISYTSTFVGYRVSELLLKYVTTSLSKSAESDAFVHLILSLIIKTIPDSVPTKYEIPKNFFEAPSATVRKCLRQGPKITTKKGLRDNLYAPFSFVKSSECKSMPLDIRKSATDLSTEIITSLDQINKLDASIASQNIEGYRRYLDFSYTLSDIARDKWRKHMSTPDYSQLRKLLESVKTLDEDNKENLLFHSEDIEEAKVQSRKLDWTVVPQNNAEIDAIKHEIDEAMNKRKRISS</sequence>
<proteinExistence type="predicted"/>
<organism evidence="1">
    <name type="scientific">Phytophthora cinnamomi ormycovirus 11-3</name>
    <dbReference type="NCBI Taxonomy" id="3239320"/>
    <lineage>
        <taxon>Viruses</taxon>
        <taxon>Riboviria</taxon>
        <taxon>Orthornavirae</taxon>
        <taxon>Orpoviricetes</taxon>
        <taxon>Bormycovirales</taxon>
        <taxon>Alphaormycoviridae</taxon>
        <taxon>Phormycovirus</taxon>
        <taxon>Phormycovirus quaphytophthorae</taxon>
    </lineage>
</organism>
<protein>
    <submittedName>
        <fullName evidence="1">Uncharacterized protein</fullName>
    </submittedName>
</protein>